<protein>
    <submittedName>
        <fullName evidence="3">Viral A-type inclusion protein</fullName>
    </submittedName>
</protein>
<feature type="compositionally biased region" description="Basic and acidic residues" evidence="2">
    <location>
        <begin position="12"/>
        <end position="21"/>
    </location>
</feature>
<sequence>MAFLCGSKKTQHVPEDSKPEPADIPQLKSNVSTLQDAIKDLYLRNEQTIQLHDSKLKTLETKFEEAEKLVSQIAASYEASTKFKSETEIVETIKKQKEELTSEICANGQQLETKLKELEQKNEIAQFGINSKLQELEMQVTQKVLTTEQVMNTGTKTDNDDKQAVAEKWGCEDHDRLEIQVKELQNEIKSLRFENEQLKSYVAEQNQELVKMTKENEEKEHNLMTETKADIEQLKMHVSARCQELEHMVQDLCQKVDNSRPNITNTESKKKHNSFSGDEEEEPPIIESTVTLETDQLKVAKYENHIPPAEMQELVKELQAKNKQTNEFDSINLKDIQKRLEKN</sequence>
<comment type="caution">
    <text evidence="3">The sequence shown here is derived from an EMBL/GenBank/DDBJ whole genome shotgun (WGS) entry which is preliminary data.</text>
</comment>
<evidence type="ECO:0000256" key="1">
    <source>
        <dbReference type="SAM" id="Coils"/>
    </source>
</evidence>
<evidence type="ECO:0000256" key="2">
    <source>
        <dbReference type="SAM" id="MobiDB-lite"/>
    </source>
</evidence>
<reference evidence="3 4" key="1">
    <citation type="journal article" date="2013" name="Curr. Biol.">
        <title>The Genome of the Foraminiferan Reticulomyxa filosa.</title>
        <authorList>
            <person name="Glockner G."/>
            <person name="Hulsmann N."/>
            <person name="Schleicher M."/>
            <person name="Noegel A.A."/>
            <person name="Eichinger L."/>
            <person name="Gallinger C."/>
            <person name="Pawlowski J."/>
            <person name="Sierra R."/>
            <person name="Euteneuer U."/>
            <person name="Pillet L."/>
            <person name="Moustafa A."/>
            <person name="Platzer M."/>
            <person name="Groth M."/>
            <person name="Szafranski K."/>
            <person name="Schliwa M."/>
        </authorList>
    </citation>
    <scope>NUCLEOTIDE SEQUENCE [LARGE SCALE GENOMIC DNA]</scope>
</reference>
<name>X6NVL4_RETFI</name>
<keyword evidence="1" id="KW-0175">Coiled coil</keyword>
<evidence type="ECO:0000313" key="4">
    <source>
        <dbReference type="Proteomes" id="UP000023152"/>
    </source>
</evidence>
<feature type="region of interest" description="Disordered" evidence="2">
    <location>
        <begin position="259"/>
        <end position="287"/>
    </location>
</feature>
<feature type="region of interest" description="Disordered" evidence="2">
    <location>
        <begin position="322"/>
        <end position="343"/>
    </location>
</feature>
<gene>
    <name evidence="3" type="ORF">RFI_06768</name>
</gene>
<keyword evidence="4" id="KW-1185">Reference proteome</keyword>
<feature type="coiled-coil region" evidence="1">
    <location>
        <begin position="49"/>
        <end position="76"/>
    </location>
</feature>
<dbReference type="AlphaFoldDB" id="X6NVL4"/>
<proteinExistence type="predicted"/>
<accession>X6NVL4</accession>
<dbReference type="EMBL" id="ASPP01005525">
    <property type="protein sequence ID" value="ETO30350.1"/>
    <property type="molecule type" value="Genomic_DNA"/>
</dbReference>
<dbReference type="Proteomes" id="UP000023152">
    <property type="component" value="Unassembled WGS sequence"/>
</dbReference>
<evidence type="ECO:0000313" key="3">
    <source>
        <dbReference type="EMBL" id="ETO30350.1"/>
    </source>
</evidence>
<feature type="region of interest" description="Disordered" evidence="2">
    <location>
        <begin position="1"/>
        <end position="25"/>
    </location>
</feature>
<organism evidence="3 4">
    <name type="scientific">Reticulomyxa filosa</name>
    <dbReference type="NCBI Taxonomy" id="46433"/>
    <lineage>
        <taxon>Eukaryota</taxon>
        <taxon>Sar</taxon>
        <taxon>Rhizaria</taxon>
        <taxon>Retaria</taxon>
        <taxon>Foraminifera</taxon>
        <taxon>Monothalamids</taxon>
        <taxon>Reticulomyxidae</taxon>
        <taxon>Reticulomyxa</taxon>
    </lineage>
</organism>
<feature type="coiled-coil region" evidence="1">
    <location>
        <begin position="174"/>
        <end position="234"/>
    </location>
</feature>